<evidence type="ECO:0000313" key="6">
    <source>
        <dbReference type="EMBL" id="BAM06862.1"/>
    </source>
</evidence>
<reference evidence="6 7" key="1">
    <citation type="journal article" date="2012" name="J. Bacteriol.">
        <title>Complete Genome Sequence of Leptospirillum ferrooxidans Strain C2-3, Isolated from a Fresh Volcanic Ash Deposit on the Island of Miyake, Japan.</title>
        <authorList>
            <person name="Fujimura R."/>
            <person name="Sato Y."/>
            <person name="Nishizawa T."/>
            <person name="Oshima K."/>
            <person name="Kim S.-W."/>
            <person name="Hattori M."/>
            <person name="Kamijo T."/>
            <person name="Ohta H."/>
        </authorList>
    </citation>
    <scope>NUCLEOTIDE SEQUENCE [LARGE SCALE GENOMIC DNA]</scope>
    <source>
        <strain evidence="6 7">C2-3</strain>
    </source>
</reference>
<dbReference type="PANTHER" id="PTHR43432:SF3">
    <property type="entry name" value="SLR0285 PROTEIN"/>
    <property type="match status" value="1"/>
</dbReference>
<dbReference type="NCBIfam" id="NF033668">
    <property type="entry name" value="rSAM_PA0069"/>
    <property type="match status" value="1"/>
</dbReference>
<feature type="compositionally biased region" description="Basic and acidic residues" evidence="4">
    <location>
        <begin position="20"/>
        <end position="30"/>
    </location>
</feature>
<dbReference type="Gene3D" id="3.80.30.30">
    <property type="match status" value="1"/>
</dbReference>
<sequence length="356" mass="40006">MTRKPPTPPRGRGALSQPDNRFESQKRESVEEGAEEQSLRTQFLPDAARTIINRNNSPDVGFSLSINPYRGCEHGCVYCFARPTHSYLGLSPGLDFETRIFFKQDASSLLRVELSKKGYRCEPIALGINTDSYQPVEEKMGITRSILEVLEEFSHPVTIVTKSSLIERDIDLLAKMARKQLANVFLSIPTLNEELSRSLEPRAAAPWRRIEVIRALTAAGIPTGVLVAPVIPVLSDHELEKVLREAREAGAISAGYVLLRLPLELRELFGEWLDFHVPLSSQAVLARMREFHGGKLYDPGFGERMRGSGPLAELLEQRFRIIKRKLGYREMPVLETSLFRPPSALSRGRLFPDFPG</sequence>
<dbReference type="SFLD" id="SFLDS00029">
    <property type="entry name" value="Radical_SAM"/>
    <property type="match status" value="1"/>
</dbReference>
<evidence type="ECO:0000313" key="7">
    <source>
        <dbReference type="Proteomes" id="UP000007382"/>
    </source>
</evidence>
<evidence type="ECO:0000256" key="3">
    <source>
        <dbReference type="ARBA" id="ARBA00023014"/>
    </source>
</evidence>
<evidence type="ECO:0000256" key="4">
    <source>
        <dbReference type="SAM" id="MobiDB-lite"/>
    </source>
</evidence>
<dbReference type="KEGG" id="lfc:LFE_1171"/>
<dbReference type="PANTHER" id="PTHR43432">
    <property type="entry name" value="SLR0285 PROTEIN"/>
    <property type="match status" value="1"/>
</dbReference>
<dbReference type="Pfam" id="PF04055">
    <property type="entry name" value="Radical_SAM"/>
    <property type="match status" value="1"/>
</dbReference>
<feature type="region of interest" description="Disordered" evidence="4">
    <location>
        <begin position="1"/>
        <end position="39"/>
    </location>
</feature>
<feature type="domain" description="Radical SAM core" evidence="5">
    <location>
        <begin position="58"/>
        <end position="295"/>
    </location>
</feature>
<organism evidence="6 7">
    <name type="scientific">Leptospirillum ferrooxidans (strain C2-3)</name>
    <dbReference type="NCBI Taxonomy" id="1162668"/>
    <lineage>
        <taxon>Bacteria</taxon>
        <taxon>Pseudomonadati</taxon>
        <taxon>Nitrospirota</taxon>
        <taxon>Nitrospiria</taxon>
        <taxon>Nitrospirales</taxon>
        <taxon>Nitrospiraceae</taxon>
        <taxon>Leptospirillum</taxon>
    </lineage>
</organism>
<reference evidence="7" key="2">
    <citation type="submission" date="2012-03" db="EMBL/GenBank/DDBJ databases">
        <title>The complete genome sequence of the pioneer microbe on fresh volcanic deposit, Leptospirillum ferrooxidans strain C2-3.</title>
        <authorList>
            <person name="Fujimura R."/>
            <person name="Sato Y."/>
            <person name="Nishizawa T."/>
            <person name="Nanba K."/>
            <person name="Oshima K."/>
            <person name="Hattori M."/>
            <person name="Kamijo T."/>
            <person name="Ohta H."/>
        </authorList>
    </citation>
    <scope>NUCLEOTIDE SEQUENCE [LARGE SCALE GENOMIC DNA]</scope>
    <source>
        <strain evidence="7">C2-3</strain>
    </source>
</reference>
<dbReference type="OrthoDB" id="9785699at2"/>
<dbReference type="Proteomes" id="UP000007382">
    <property type="component" value="Chromosome"/>
</dbReference>
<dbReference type="STRING" id="1162668.LFE_1171"/>
<evidence type="ECO:0000256" key="1">
    <source>
        <dbReference type="ARBA" id="ARBA00022723"/>
    </source>
</evidence>
<dbReference type="eggNOG" id="COG1533">
    <property type="taxonomic scope" value="Bacteria"/>
</dbReference>
<dbReference type="CDD" id="cd01335">
    <property type="entry name" value="Radical_SAM"/>
    <property type="match status" value="1"/>
</dbReference>
<dbReference type="SUPFAM" id="SSF102114">
    <property type="entry name" value="Radical SAM enzymes"/>
    <property type="match status" value="1"/>
</dbReference>
<keyword evidence="1" id="KW-0479">Metal-binding</keyword>
<dbReference type="SMART" id="SM00729">
    <property type="entry name" value="Elp3"/>
    <property type="match status" value="1"/>
</dbReference>
<dbReference type="PROSITE" id="PS51918">
    <property type="entry name" value="RADICAL_SAM"/>
    <property type="match status" value="1"/>
</dbReference>
<dbReference type="EMBL" id="AP012342">
    <property type="protein sequence ID" value="BAM06862.1"/>
    <property type="molecule type" value="Genomic_DNA"/>
</dbReference>
<dbReference type="PATRIC" id="fig|1162668.3.peg.1362"/>
<evidence type="ECO:0000256" key="2">
    <source>
        <dbReference type="ARBA" id="ARBA00023004"/>
    </source>
</evidence>
<accession>I0INL3</accession>
<gene>
    <name evidence="6" type="ordered locus">LFE_1171</name>
</gene>
<dbReference type="GO" id="GO:0003824">
    <property type="term" value="F:catalytic activity"/>
    <property type="evidence" value="ECO:0007669"/>
    <property type="project" value="InterPro"/>
</dbReference>
<keyword evidence="7" id="KW-1185">Reference proteome</keyword>
<dbReference type="GO" id="GO:0046872">
    <property type="term" value="F:metal ion binding"/>
    <property type="evidence" value="ECO:0007669"/>
    <property type="project" value="UniProtKB-KW"/>
</dbReference>
<keyword evidence="3" id="KW-0411">Iron-sulfur</keyword>
<dbReference type="HOGENOM" id="CLU_015525_0_0_0"/>
<dbReference type="RefSeq" id="WP_014449352.1">
    <property type="nucleotide sequence ID" value="NC_017094.1"/>
</dbReference>
<dbReference type="InterPro" id="IPR006638">
    <property type="entry name" value="Elp3/MiaA/NifB-like_rSAM"/>
</dbReference>
<keyword evidence="2" id="KW-0408">Iron</keyword>
<proteinExistence type="predicted"/>
<dbReference type="InterPro" id="IPR040086">
    <property type="entry name" value="MJ0683-like"/>
</dbReference>
<dbReference type="SFLD" id="SFLDG01084">
    <property type="entry name" value="Uncharacterised_Radical_SAM_Su"/>
    <property type="match status" value="1"/>
</dbReference>
<dbReference type="AlphaFoldDB" id="I0INL3"/>
<dbReference type="GO" id="GO:0051536">
    <property type="term" value="F:iron-sulfur cluster binding"/>
    <property type="evidence" value="ECO:0007669"/>
    <property type="project" value="UniProtKB-KW"/>
</dbReference>
<dbReference type="InterPro" id="IPR007197">
    <property type="entry name" value="rSAM"/>
</dbReference>
<name>I0INL3_LEPFC</name>
<evidence type="ECO:0000259" key="5">
    <source>
        <dbReference type="PROSITE" id="PS51918"/>
    </source>
</evidence>
<dbReference type="InterPro" id="IPR058240">
    <property type="entry name" value="rSAM_sf"/>
</dbReference>
<protein>
    <submittedName>
        <fullName evidence="6">Putative radical SAM domain protein</fullName>
    </submittedName>
</protein>